<proteinExistence type="predicted"/>
<dbReference type="Gene3D" id="1.10.10.60">
    <property type="entry name" value="Homeodomain-like"/>
    <property type="match status" value="1"/>
</dbReference>
<dbReference type="EMBL" id="KQ761546">
    <property type="protein sequence ID" value="OAD57414.1"/>
    <property type="molecule type" value="Genomic_DNA"/>
</dbReference>
<name>A0A310SGL8_9HYME</name>
<dbReference type="InterPro" id="IPR001356">
    <property type="entry name" value="HD"/>
</dbReference>
<dbReference type="CDD" id="cd00086">
    <property type="entry name" value="homeodomain"/>
    <property type="match status" value="1"/>
</dbReference>
<dbReference type="GO" id="GO:0005634">
    <property type="term" value="C:nucleus"/>
    <property type="evidence" value="ECO:0007669"/>
    <property type="project" value="UniProtKB-SubCell"/>
</dbReference>
<sequence>MKSASKPKDFSINSILADVSFQNDQYKKASVSSVSAMCQNDIQKEKYERKSATAFKINVEDKVGLNTKNNVMSVKKETNFDITSNKMYLINNVCNNDESETKNYGVSPQRRSEVEAEGKYDHHEQCTYLLNTEENIVNHFHPVLDTIENCTSDINVTRLIIVEGKNAKNNRNLSVLVKQREFNFDETNELKLMSRTEKEYVINSKYLKPKKEFGVSYEEISERYCNIKVNKHEKKIRNFENQKKMYNKIQDKQSKEDKEKDFGNSRVKWLNNNYGNLLETENGGSKIENLESMENIVELEWLQCTRYKPPKIPRKSAVGKNKRKPSLHPRIPFSTFQLDFLEQQFRSSAYLSKQDVLKISNVLNLSANRVCTFSVL</sequence>
<dbReference type="Proteomes" id="UP000250275">
    <property type="component" value="Unassembled WGS sequence"/>
</dbReference>
<dbReference type="AlphaFoldDB" id="A0A310SGL8"/>
<comment type="subcellular location">
    <subcellularLocation>
        <location evidence="1 2">Nucleus</location>
    </subcellularLocation>
</comment>
<keyword evidence="2" id="KW-0238">DNA-binding</keyword>
<reference evidence="4 5" key="1">
    <citation type="submission" date="2015-07" db="EMBL/GenBank/DDBJ databases">
        <title>The genome of Eufriesea mexicana.</title>
        <authorList>
            <person name="Pan H."/>
            <person name="Kapheim K."/>
        </authorList>
    </citation>
    <scope>NUCLEOTIDE SEQUENCE [LARGE SCALE GENOMIC DNA]</scope>
    <source>
        <strain evidence="4">0111107269</strain>
        <tissue evidence="4">Whole body</tissue>
    </source>
</reference>
<evidence type="ECO:0000256" key="2">
    <source>
        <dbReference type="RuleBase" id="RU000682"/>
    </source>
</evidence>
<dbReference type="InterPro" id="IPR009057">
    <property type="entry name" value="Homeodomain-like_sf"/>
</dbReference>
<keyword evidence="5" id="KW-1185">Reference proteome</keyword>
<accession>A0A310SGL8</accession>
<dbReference type="Pfam" id="PF00046">
    <property type="entry name" value="Homeodomain"/>
    <property type="match status" value="1"/>
</dbReference>
<evidence type="ECO:0000259" key="3">
    <source>
        <dbReference type="Pfam" id="PF00046"/>
    </source>
</evidence>
<gene>
    <name evidence="4" type="ORF">WN48_02160</name>
</gene>
<protein>
    <recommendedName>
        <fullName evidence="3">Homeobox domain-containing protein</fullName>
    </recommendedName>
</protein>
<evidence type="ECO:0000256" key="1">
    <source>
        <dbReference type="ARBA" id="ARBA00004123"/>
    </source>
</evidence>
<dbReference type="GO" id="GO:0003677">
    <property type="term" value="F:DNA binding"/>
    <property type="evidence" value="ECO:0007669"/>
    <property type="project" value="UniProtKB-KW"/>
</dbReference>
<dbReference type="SUPFAM" id="SSF46689">
    <property type="entry name" value="Homeodomain-like"/>
    <property type="match status" value="1"/>
</dbReference>
<organism evidence="4 5">
    <name type="scientific">Eufriesea mexicana</name>
    <dbReference type="NCBI Taxonomy" id="516756"/>
    <lineage>
        <taxon>Eukaryota</taxon>
        <taxon>Metazoa</taxon>
        <taxon>Ecdysozoa</taxon>
        <taxon>Arthropoda</taxon>
        <taxon>Hexapoda</taxon>
        <taxon>Insecta</taxon>
        <taxon>Pterygota</taxon>
        <taxon>Neoptera</taxon>
        <taxon>Endopterygota</taxon>
        <taxon>Hymenoptera</taxon>
        <taxon>Apocrita</taxon>
        <taxon>Aculeata</taxon>
        <taxon>Apoidea</taxon>
        <taxon>Anthophila</taxon>
        <taxon>Apidae</taxon>
        <taxon>Eufriesea</taxon>
    </lineage>
</organism>
<evidence type="ECO:0000313" key="4">
    <source>
        <dbReference type="EMBL" id="OAD57414.1"/>
    </source>
</evidence>
<keyword evidence="2" id="KW-0371">Homeobox</keyword>
<keyword evidence="2" id="KW-0539">Nucleus</keyword>
<feature type="domain" description="Homeobox" evidence="3">
    <location>
        <begin position="329"/>
        <end position="370"/>
    </location>
</feature>
<evidence type="ECO:0000313" key="5">
    <source>
        <dbReference type="Proteomes" id="UP000250275"/>
    </source>
</evidence>
<dbReference type="OrthoDB" id="1867783at2759"/>